<feature type="transmembrane region" description="Helical" evidence="31">
    <location>
        <begin position="458"/>
        <end position="476"/>
    </location>
</feature>
<evidence type="ECO:0000256" key="4">
    <source>
        <dbReference type="ARBA" id="ARBA00001118"/>
    </source>
</evidence>
<dbReference type="InterPro" id="IPR014371">
    <property type="entry name" value="Oat_ACAT_DAG_ARE"/>
</dbReference>
<comment type="catalytic activity">
    <reaction evidence="24">
        <text>an acyl-CoA + a 1,2-diacyl-sn-glycerol = a triacyl-sn-glycerol + CoA</text>
        <dbReference type="Rhea" id="RHEA:10868"/>
        <dbReference type="ChEBI" id="CHEBI:17815"/>
        <dbReference type="ChEBI" id="CHEBI:57287"/>
        <dbReference type="ChEBI" id="CHEBI:58342"/>
        <dbReference type="ChEBI" id="CHEBI:64615"/>
        <dbReference type="EC" id="2.3.1.20"/>
    </reaction>
    <physiologicalReaction direction="left-to-right" evidence="24">
        <dbReference type="Rhea" id="RHEA:10869"/>
    </physiologicalReaction>
</comment>
<evidence type="ECO:0000256" key="26">
    <source>
        <dbReference type="ARBA" id="ARBA00048907"/>
    </source>
</evidence>
<dbReference type="RefSeq" id="XP_014669763.1">
    <property type="nucleotide sequence ID" value="XM_014814277.1"/>
</dbReference>
<comment type="similarity">
    <text evidence="10 29">Belongs to the membrane-bound acyltransferase family. Sterol o-acyltransferase subfamily.</text>
</comment>
<evidence type="ECO:0000256" key="15">
    <source>
        <dbReference type="ARBA" id="ARBA00023136"/>
    </source>
</evidence>
<evidence type="ECO:0000256" key="30">
    <source>
        <dbReference type="SAM" id="MobiDB-lite"/>
    </source>
</evidence>
<comment type="subcellular location">
    <subcellularLocation>
        <location evidence="8 29">Endoplasmic reticulum membrane</location>
        <topology evidence="8 29">Multi-pass membrane protein</topology>
    </subcellularLocation>
</comment>
<keyword evidence="11 29" id="KW-0808">Transferase</keyword>
<dbReference type="PANTHER" id="PTHR10408:SF7">
    <property type="entry name" value="DIACYLGLYCEROL O-ACYLTRANSFERASE 1"/>
    <property type="match status" value="1"/>
</dbReference>
<keyword evidence="13 29" id="KW-0256">Endoplasmic reticulum</keyword>
<sequence>MSTANTNKYTVGETSSATSTPRKRPKCVKRTISVARVEQMLEEDRKERRNAPDKPLHFARDSLFSSSSGYTNYRGFLNLAILLLVLSNARVALENIIKYGILVDPFQWVQMFVKNPYSWPSATLLLAMNIYIVVALMIEVFQSKGRLPDNIAFWLKVINMVSMILIPAIVILRINPNPFGACFACGFHTTVFFKLWSYHQVNRWCREEQIKRKRITRRGSIDLSLYRSGESDSDTTKSEKLVYYPENLTLKDLYYFILAPTLCYELNFPRSRRIRKGFLLRRIVEMVFLSNLVLMLTQQWLLPTINNSMQPINSMNFGRMTERLLKLSVPNHVIWLICFYCIFHSSMNVSAELLRFSDRQFYLDWWNAPTVSDFWNRWNMPVHKWALRHVYRPMLRSGLTKLQAAVAVFLLSAFFHEYLVSVPLNMFRVWAFMGMMLQIPYAVMVAKIANVDWRLGNMAVWLSLIIGQPIAILMYVHDYYILQFRDKQDASV</sequence>
<comment type="catalytic activity">
    <reaction evidence="18">
        <text>1,2-di-(9Z-octadecenoyl)-sn-glycerol + (9Z)-octadecenoyl-CoA = 1,2,3-tri-(9Z-octadecenoyl)-glycerol + CoA</text>
        <dbReference type="Rhea" id="RHEA:38219"/>
        <dbReference type="ChEBI" id="CHEBI:52333"/>
        <dbReference type="ChEBI" id="CHEBI:53753"/>
        <dbReference type="ChEBI" id="CHEBI:57287"/>
        <dbReference type="ChEBI" id="CHEBI:57387"/>
    </reaction>
    <physiologicalReaction direction="left-to-right" evidence="18">
        <dbReference type="Rhea" id="RHEA:38220"/>
    </physiologicalReaction>
</comment>
<proteinExistence type="inferred from homology"/>
<protein>
    <recommendedName>
        <fullName evidence="29">O-acyltransferase</fullName>
    </recommendedName>
</protein>
<dbReference type="PIRSF" id="PIRSF000439">
    <property type="entry name" value="Oat_ACAT_DAG_ARE"/>
    <property type="match status" value="1"/>
</dbReference>
<evidence type="ECO:0000256" key="12">
    <source>
        <dbReference type="ARBA" id="ARBA00022692"/>
    </source>
</evidence>
<dbReference type="GeneID" id="106810823"/>
<evidence type="ECO:0000256" key="13">
    <source>
        <dbReference type="ARBA" id="ARBA00022824"/>
    </source>
</evidence>
<comment type="catalytic activity">
    <reaction evidence="22">
        <text>2-(9Z-octadecenoyl)-glycerol + (9Z)-octadecenoyl-CoA = 1,2-di-(9Z-octadecenoyl)-sn-glycerol + CoA</text>
        <dbReference type="Rhea" id="RHEA:37911"/>
        <dbReference type="ChEBI" id="CHEBI:52333"/>
        <dbReference type="ChEBI" id="CHEBI:57287"/>
        <dbReference type="ChEBI" id="CHEBI:57387"/>
        <dbReference type="ChEBI" id="CHEBI:73990"/>
    </reaction>
    <physiologicalReaction direction="left-to-right" evidence="22">
        <dbReference type="Rhea" id="RHEA:37912"/>
    </physiologicalReaction>
</comment>
<dbReference type="Pfam" id="PF03062">
    <property type="entry name" value="MBOAT"/>
    <property type="match status" value="1"/>
</dbReference>
<comment type="catalytic activity">
    <reaction evidence="21">
        <text>2,3-di-(9Z)-octadecenoyl-sn-glycerol + (9Z)-octadecenoyl-CoA = 1,2,3-tri-(9Z-octadecenoyl)-glycerol + CoA</text>
        <dbReference type="Rhea" id="RHEA:38439"/>
        <dbReference type="ChEBI" id="CHEBI:53753"/>
        <dbReference type="ChEBI" id="CHEBI:57287"/>
        <dbReference type="ChEBI" id="CHEBI:57387"/>
        <dbReference type="ChEBI" id="CHEBI:75824"/>
    </reaction>
    <physiologicalReaction direction="left-to-right" evidence="21">
        <dbReference type="Rhea" id="RHEA:38440"/>
    </physiologicalReaction>
</comment>
<keyword evidence="32" id="KW-1185">Reference proteome</keyword>
<dbReference type="InterPro" id="IPR004299">
    <property type="entry name" value="MBOAT_fam"/>
</dbReference>
<feature type="compositionally biased region" description="Polar residues" evidence="30">
    <location>
        <begin position="1"/>
        <end position="20"/>
    </location>
</feature>
<feature type="transmembrane region" description="Helical" evidence="31">
    <location>
        <begin position="117"/>
        <end position="141"/>
    </location>
</feature>
<evidence type="ECO:0000256" key="14">
    <source>
        <dbReference type="ARBA" id="ARBA00022989"/>
    </source>
</evidence>
<dbReference type="PIRSF" id="PIRSF500231">
    <property type="entry name" value="Oat_dag"/>
    <property type="match status" value="1"/>
</dbReference>
<evidence type="ECO:0000256" key="28">
    <source>
        <dbReference type="ARBA" id="ARBA00049549"/>
    </source>
</evidence>
<evidence type="ECO:0000256" key="23">
    <source>
        <dbReference type="ARBA" id="ARBA00048614"/>
    </source>
</evidence>
<feature type="transmembrane region" description="Helical" evidence="31">
    <location>
        <begin position="333"/>
        <end position="354"/>
    </location>
</feature>
<evidence type="ECO:0000256" key="20">
    <source>
        <dbReference type="ARBA" id="ARBA00047807"/>
    </source>
</evidence>
<evidence type="ECO:0000256" key="19">
    <source>
        <dbReference type="ARBA" id="ARBA00047609"/>
    </source>
</evidence>
<comment type="catalytic activity">
    <reaction evidence="25">
        <text>1,2-di-(9Z-octadecenoyl)-glycerol + (9Z)-octadecenoate + H(+) = 1,2,3-tri-(9Z-octadecenoyl)-glycerol + H2O</text>
        <dbReference type="Rhea" id="RHEA:38379"/>
        <dbReference type="ChEBI" id="CHEBI:15377"/>
        <dbReference type="ChEBI" id="CHEBI:15378"/>
        <dbReference type="ChEBI" id="CHEBI:30823"/>
        <dbReference type="ChEBI" id="CHEBI:52323"/>
        <dbReference type="ChEBI" id="CHEBI:53753"/>
    </reaction>
    <physiologicalReaction direction="left-to-right" evidence="25">
        <dbReference type="Rhea" id="RHEA:38380"/>
    </physiologicalReaction>
</comment>
<dbReference type="InterPro" id="IPR027251">
    <property type="entry name" value="Diacylglycerol_acylTrfase1"/>
</dbReference>
<keyword evidence="14 31" id="KW-1133">Transmembrane helix</keyword>
<reference evidence="33" key="1">
    <citation type="submission" date="2025-08" db="UniProtKB">
        <authorList>
            <consortium name="RefSeq"/>
        </authorList>
    </citation>
    <scope>IDENTIFICATION</scope>
</reference>
<evidence type="ECO:0000256" key="25">
    <source>
        <dbReference type="ARBA" id="ARBA00048728"/>
    </source>
</evidence>
<comment type="subunit">
    <text evidence="17">Homodimer or homotetramer; both forms have similar enzymatic activities.</text>
</comment>
<comment type="catalytic activity">
    <reaction evidence="4">
        <text>hexadecane-1,2-diol + 2 hexadecanoyl-CoA = 1,2-O,O-dihexadecanoyl-1,2-hexadecanediol + 2 CoA</text>
        <dbReference type="Rhea" id="RHEA:38211"/>
        <dbReference type="ChEBI" id="CHEBI:57287"/>
        <dbReference type="ChEBI" id="CHEBI:57379"/>
        <dbReference type="ChEBI" id="CHEBI:75586"/>
        <dbReference type="ChEBI" id="CHEBI:75608"/>
    </reaction>
    <physiologicalReaction direction="left-to-right" evidence="4">
        <dbReference type="Rhea" id="RHEA:38212"/>
    </physiologicalReaction>
</comment>
<evidence type="ECO:0000256" key="11">
    <source>
        <dbReference type="ARBA" id="ARBA00022679"/>
    </source>
</evidence>
<comment type="catalytic activity">
    <reaction evidence="28">
        <text>1,3-di-(9Z-octadecenoyl)-glycerol + (9Z)-octadecenoyl-CoA = 1,2,3-tri-(9Z-octadecenoyl)-glycerol + CoA</text>
        <dbReference type="Rhea" id="RHEA:38435"/>
        <dbReference type="ChEBI" id="CHEBI:53753"/>
        <dbReference type="ChEBI" id="CHEBI:57287"/>
        <dbReference type="ChEBI" id="CHEBI:57387"/>
        <dbReference type="ChEBI" id="CHEBI:75735"/>
    </reaction>
    <physiologicalReaction direction="left-to-right" evidence="28">
        <dbReference type="Rhea" id="RHEA:38436"/>
    </physiologicalReaction>
</comment>
<evidence type="ECO:0000256" key="24">
    <source>
        <dbReference type="ARBA" id="ARBA00048634"/>
    </source>
</evidence>
<comment type="catalytic activity">
    <reaction evidence="1">
        <text>hexadecane-1,2-diol + hexadecanoyl-CoA = 2-hydroxyhexadecyl hexadecanoate + CoA</text>
        <dbReference type="Rhea" id="RHEA:38171"/>
        <dbReference type="ChEBI" id="CHEBI:57287"/>
        <dbReference type="ChEBI" id="CHEBI:57379"/>
        <dbReference type="ChEBI" id="CHEBI:75586"/>
        <dbReference type="ChEBI" id="CHEBI:75587"/>
    </reaction>
    <physiologicalReaction direction="left-to-right" evidence="1">
        <dbReference type="Rhea" id="RHEA:38172"/>
    </physiologicalReaction>
</comment>
<evidence type="ECO:0000256" key="6">
    <source>
        <dbReference type="ARBA" id="ARBA00001349"/>
    </source>
</evidence>
<evidence type="ECO:0000256" key="17">
    <source>
        <dbReference type="ARBA" id="ARBA00023610"/>
    </source>
</evidence>
<comment type="pathway">
    <text evidence="9">Lipid metabolism; glycerolipid metabolism.</text>
</comment>
<evidence type="ECO:0000256" key="29">
    <source>
        <dbReference type="PIRNR" id="PIRNR000439"/>
    </source>
</evidence>
<evidence type="ECO:0000313" key="32">
    <source>
        <dbReference type="Proteomes" id="UP000695022"/>
    </source>
</evidence>
<feature type="transmembrane region" description="Helical" evidence="31">
    <location>
        <begin position="427"/>
        <end position="446"/>
    </location>
</feature>
<feature type="transmembrane region" description="Helical" evidence="31">
    <location>
        <begin position="153"/>
        <end position="172"/>
    </location>
</feature>
<comment type="catalytic activity">
    <reaction evidence="27">
        <text>1-(9Z-octadecenoyl)-glycerol + (9Z)-octadecenoyl-CoA = 1,2-di-(9Z-octadecenoyl)-glycerol + CoA</text>
        <dbReference type="Rhea" id="RHEA:37915"/>
        <dbReference type="ChEBI" id="CHEBI:52323"/>
        <dbReference type="ChEBI" id="CHEBI:57287"/>
        <dbReference type="ChEBI" id="CHEBI:57387"/>
        <dbReference type="ChEBI" id="CHEBI:75342"/>
    </reaction>
    <physiologicalReaction direction="left-to-right" evidence="27">
        <dbReference type="Rhea" id="RHEA:37916"/>
    </physiologicalReaction>
</comment>
<feature type="transmembrane region" description="Helical" evidence="31">
    <location>
        <begin position="76"/>
        <end position="97"/>
    </location>
</feature>
<comment type="catalytic activity">
    <reaction evidence="23">
        <text>1-octadecanoyl-2-(5Z,8Z,11Z,14Z-eicosatetraenoyl)-sn-glycerol + (9Z)-octadecenoyl-CoA = 1-octadecanoyl-2-(5Z,8Z,11Z,14Z)-eicosatetraenoyl-3-(9Z)-octadecenoyl-sn-glycerol + CoA</text>
        <dbReference type="Rhea" id="RHEA:38307"/>
        <dbReference type="ChEBI" id="CHEBI:57287"/>
        <dbReference type="ChEBI" id="CHEBI:57387"/>
        <dbReference type="ChEBI" id="CHEBI:75728"/>
        <dbReference type="ChEBI" id="CHEBI:75729"/>
    </reaction>
    <physiologicalReaction direction="left-to-right" evidence="23">
        <dbReference type="Rhea" id="RHEA:38308"/>
    </physiologicalReaction>
</comment>
<evidence type="ECO:0000256" key="2">
    <source>
        <dbReference type="ARBA" id="ARBA00000633"/>
    </source>
</evidence>
<comment type="catalytic activity">
    <reaction evidence="5">
        <text>2-(9Z-octadecenoyl)-glycerol + hexadecanoyl-CoA = 1-hexadecanoyl-2-(9Z-octadecenoyl)-sn-glycerol + CoA</text>
        <dbReference type="Rhea" id="RHEA:38071"/>
        <dbReference type="ChEBI" id="CHEBI:57287"/>
        <dbReference type="ChEBI" id="CHEBI:57379"/>
        <dbReference type="ChEBI" id="CHEBI:73990"/>
        <dbReference type="ChEBI" id="CHEBI:75466"/>
    </reaction>
    <physiologicalReaction direction="left-to-right" evidence="5">
        <dbReference type="Rhea" id="RHEA:38072"/>
    </physiologicalReaction>
</comment>
<organism evidence="32 33">
    <name type="scientific">Priapulus caudatus</name>
    <name type="common">Priapulid worm</name>
    <dbReference type="NCBI Taxonomy" id="37621"/>
    <lineage>
        <taxon>Eukaryota</taxon>
        <taxon>Metazoa</taxon>
        <taxon>Ecdysozoa</taxon>
        <taxon>Scalidophora</taxon>
        <taxon>Priapulida</taxon>
        <taxon>Priapulimorpha</taxon>
        <taxon>Priapulimorphida</taxon>
        <taxon>Priapulidae</taxon>
        <taxon>Priapulus</taxon>
    </lineage>
</organism>
<feature type="transmembrane region" description="Helical" evidence="31">
    <location>
        <begin position="398"/>
        <end position="415"/>
    </location>
</feature>
<comment type="catalytic activity">
    <reaction evidence="2">
        <text>all-trans-retinol + an acyl-CoA = an all-trans-retinyl ester + CoA</text>
        <dbReference type="Rhea" id="RHEA:11488"/>
        <dbReference type="ChEBI" id="CHEBI:17336"/>
        <dbReference type="ChEBI" id="CHEBI:57287"/>
        <dbReference type="ChEBI" id="CHEBI:58342"/>
        <dbReference type="ChEBI" id="CHEBI:63410"/>
        <dbReference type="EC" id="2.3.1.76"/>
    </reaction>
    <physiologicalReaction direction="left-to-right" evidence="2">
        <dbReference type="Rhea" id="RHEA:11489"/>
    </physiologicalReaction>
</comment>
<evidence type="ECO:0000256" key="8">
    <source>
        <dbReference type="ARBA" id="ARBA00004477"/>
    </source>
</evidence>
<feature type="transmembrane region" description="Helical" evidence="31">
    <location>
        <begin position="279"/>
        <end position="301"/>
    </location>
</feature>
<keyword evidence="12 31" id="KW-0812">Transmembrane</keyword>
<feature type="transmembrane region" description="Helical" evidence="31">
    <location>
        <begin position="178"/>
        <end position="196"/>
    </location>
</feature>
<evidence type="ECO:0000256" key="7">
    <source>
        <dbReference type="ARBA" id="ARBA00001764"/>
    </source>
</evidence>
<dbReference type="Proteomes" id="UP000695022">
    <property type="component" value="Unplaced"/>
</dbReference>
<evidence type="ECO:0000256" key="5">
    <source>
        <dbReference type="ARBA" id="ARBA00001313"/>
    </source>
</evidence>
<name>A0ABM1EC42_PRICU</name>
<evidence type="ECO:0000256" key="31">
    <source>
        <dbReference type="SAM" id="Phobius"/>
    </source>
</evidence>
<evidence type="ECO:0000256" key="16">
    <source>
        <dbReference type="ARBA" id="ARBA00023315"/>
    </source>
</evidence>
<evidence type="ECO:0000313" key="33">
    <source>
        <dbReference type="RefSeq" id="XP_014669763.1"/>
    </source>
</evidence>
<feature type="region of interest" description="Disordered" evidence="30">
    <location>
        <begin position="1"/>
        <end position="28"/>
    </location>
</feature>
<accession>A0ABM1EC42</accession>
<evidence type="ECO:0000256" key="1">
    <source>
        <dbReference type="ARBA" id="ARBA00000174"/>
    </source>
</evidence>
<comment type="catalytic activity">
    <reaction evidence="3">
        <text>13-cis-retinol + hexadecanoyl-CoA = 13-cis-retinyl hexadecanoate + CoA</text>
        <dbReference type="Rhea" id="RHEA:55296"/>
        <dbReference type="ChEBI" id="CHEBI:45479"/>
        <dbReference type="ChEBI" id="CHEBI:57287"/>
        <dbReference type="ChEBI" id="CHEBI:57379"/>
        <dbReference type="ChEBI" id="CHEBI:138722"/>
    </reaction>
    <physiologicalReaction direction="left-to-right" evidence="3">
        <dbReference type="Rhea" id="RHEA:55297"/>
    </physiologicalReaction>
</comment>
<comment type="catalytic activity">
    <reaction evidence="20">
        <text>1-O-(9Z-octadecenyl)-glycerol + (9Z)-octadecenoyl-CoA = 1-O-(9Z-octadecyl)-3-(9Z-octadecenoyl)-glycerol + CoA</text>
        <dbReference type="Rhea" id="RHEA:55340"/>
        <dbReference type="ChEBI" id="CHEBI:34116"/>
        <dbReference type="ChEBI" id="CHEBI:57287"/>
        <dbReference type="ChEBI" id="CHEBI:57387"/>
        <dbReference type="ChEBI" id="CHEBI:197429"/>
    </reaction>
    <physiologicalReaction direction="left-to-right" evidence="20">
        <dbReference type="Rhea" id="RHEA:55341"/>
    </physiologicalReaction>
</comment>
<keyword evidence="16 29" id="KW-0012">Acyltransferase</keyword>
<evidence type="ECO:0000256" key="22">
    <source>
        <dbReference type="ARBA" id="ARBA00048135"/>
    </source>
</evidence>
<comment type="catalytic activity">
    <reaction evidence="7">
        <text>all-trans-retinol + hexadecanoyl-CoA = all-trans-retinyl hexadecanoate + CoA</text>
        <dbReference type="Rhea" id="RHEA:38175"/>
        <dbReference type="ChEBI" id="CHEBI:17336"/>
        <dbReference type="ChEBI" id="CHEBI:17616"/>
        <dbReference type="ChEBI" id="CHEBI:57287"/>
        <dbReference type="ChEBI" id="CHEBI:57379"/>
    </reaction>
    <physiologicalReaction direction="left-to-right" evidence="7">
        <dbReference type="Rhea" id="RHEA:38176"/>
    </physiologicalReaction>
</comment>
<keyword evidence="15 29" id="KW-0472">Membrane</keyword>
<evidence type="ECO:0000256" key="27">
    <source>
        <dbReference type="ARBA" id="ARBA00049168"/>
    </source>
</evidence>
<evidence type="ECO:0000256" key="10">
    <source>
        <dbReference type="ARBA" id="ARBA00009010"/>
    </source>
</evidence>
<dbReference type="PANTHER" id="PTHR10408">
    <property type="entry name" value="STEROL O-ACYLTRANSFERASE"/>
    <property type="match status" value="1"/>
</dbReference>
<evidence type="ECO:0000256" key="18">
    <source>
        <dbReference type="ARBA" id="ARBA00047367"/>
    </source>
</evidence>
<evidence type="ECO:0000256" key="3">
    <source>
        <dbReference type="ARBA" id="ARBA00000895"/>
    </source>
</evidence>
<comment type="catalytic activity">
    <reaction evidence="19">
        <text>1-O-(9Z-octadecyl)-3-(9Z-octadecenoyl)-glycerol + (9Z)-octadecenoyl-CoA = 1-O-(9Z-octadecenyl)-2,3-di-(9Z-octadecenoyl)glycerol + CoA</text>
        <dbReference type="Rhea" id="RHEA:55344"/>
        <dbReference type="ChEBI" id="CHEBI:57287"/>
        <dbReference type="ChEBI" id="CHEBI:57387"/>
        <dbReference type="ChEBI" id="CHEBI:138735"/>
        <dbReference type="ChEBI" id="CHEBI:197429"/>
    </reaction>
    <physiologicalReaction direction="left-to-right" evidence="19">
        <dbReference type="Rhea" id="RHEA:55345"/>
    </physiologicalReaction>
</comment>
<evidence type="ECO:0000256" key="9">
    <source>
        <dbReference type="ARBA" id="ARBA00005175"/>
    </source>
</evidence>
<comment type="catalytic activity">
    <reaction evidence="26">
        <text>hexadecan-1-ol + hexadecanoyl-CoA = hexadecyl hexadecanoate + CoA</text>
        <dbReference type="Rhea" id="RHEA:38167"/>
        <dbReference type="ChEBI" id="CHEBI:16125"/>
        <dbReference type="ChEBI" id="CHEBI:57287"/>
        <dbReference type="ChEBI" id="CHEBI:57379"/>
        <dbReference type="ChEBI" id="CHEBI:75584"/>
    </reaction>
    <physiologicalReaction direction="left-to-right" evidence="26">
        <dbReference type="Rhea" id="RHEA:38168"/>
    </physiologicalReaction>
</comment>
<gene>
    <name evidence="33" type="primary">LOC106810823</name>
</gene>
<evidence type="ECO:0000256" key="21">
    <source>
        <dbReference type="ARBA" id="ARBA00048096"/>
    </source>
</evidence>
<comment type="catalytic activity">
    <reaction evidence="6">
        <text>1,2-di-(9Z-octadecenoyl)-sn-glycerol + hexadecanoyl-CoA = 1,2-di-(9Z)-octadecenoyl-3-hexadecanoyl-sn-glycerol + CoA</text>
        <dbReference type="Rhea" id="RHEA:38163"/>
        <dbReference type="ChEBI" id="CHEBI:52333"/>
        <dbReference type="ChEBI" id="CHEBI:57287"/>
        <dbReference type="ChEBI" id="CHEBI:57379"/>
        <dbReference type="ChEBI" id="CHEBI:75583"/>
    </reaction>
    <physiologicalReaction direction="left-to-right" evidence="6">
        <dbReference type="Rhea" id="RHEA:38164"/>
    </physiologicalReaction>
</comment>